<reference evidence="1" key="3">
    <citation type="submission" date="2023-07" db="EMBL/GenBank/DDBJ databases">
        <title>An improved reference 1 genome and first organelle genomes of Quercus suber.</title>
        <authorList>
            <consortium name="Genosuber Consortium"/>
            <person name="Usie A."/>
            <person name="Serra O."/>
            <person name="Barros P."/>
        </authorList>
    </citation>
    <scope>NUCLEOTIDE SEQUENCE</scope>
    <source>
        <strain evidence="1">HL8</strain>
        <tissue evidence="1">Leaves</tissue>
    </source>
</reference>
<sequence length="106" mass="12064">MDTGTSAVKTPVFTLTIMRASPATSAVALLGSDLREEMQRLIDFHSISIAIKEVKRMEVKYLQYHPIQMAYRVAQRLICLKYSSQDEDSIRQALQDLKGQYIDGRL</sequence>
<reference evidence="1" key="2">
    <citation type="journal article" date="2018" name="Sci. Data">
        <title>The draft genome sequence of cork oak.</title>
        <authorList>
            <person name="Ramos A.M."/>
            <person name="Usie A."/>
            <person name="Barbosa P."/>
            <person name="Barros P.M."/>
            <person name="Capote T."/>
            <person name="Chaves I."/>
            <person name="Simoes F."/>
            <person name="Abreu I."/>
            <person name="Carrasquinho I."/>
            <person name="Faro C."/>
            <person name="Guimaraes J.B."/>
            <person name="Mendonca D."/>
            <person name="Nobrega F."/>
            <person name="Rodrigues L."/>
            <person name="Saibo N.J.M."/>
            <person name="Varela M.C."/>
            <person name="Egas C."/>
            <person name="Matos J."/>
            <person name="Miguel C.M."/>
            <person name="Oliveira M.M."/>
            <person name="Ricardo C.P."/>
            <person name="Goncalves S."/>
        </authorList>
    </citation>
    <scope>NUCLEOTIDE SEQUENCE [LARGE SCALE GENOMIC DNA]</scope>
    <source>
        <strain evidence="1">HL8</strain>
    </source>
</reference>
<evidence type="ECO:0000313" key="1">
    <source>
        <dbReference type="EMBL" id="KAK7856661.1"/>
    </source>
</evidence>
<gene>
    <name evidence="1" type="primary">MSH4_3</name>
    <name evidence="1" type="ORF">CFP56_022131</name>
</gene>
<accession>A0AAW0M0C2</accession>
<reference evidence="1" key="1">
    <citation type="submission" date="2017-12" db="EMBL/GenBank/DDBJ databases">
        <authorList>
            <person name="Barbosa P."/>
            <person name="Usie A."/>
            <person name="Ramos A.M."/>
        </authorList>
    </citation>
    <scope>NUCLEOTIDE SEQUENCE</scope>
    <source>
        <strain evidence="1">HL8</strain>
        <tissue evidence="1">Leaves</tissue>
    </source>
</reference>
<name>A0AAW0M0C2_QUESU</name>
<comment type="caution">
    <text evidence="1">The sequence shown here is derived from an EMBL/GenBank/DDBJ whole genome shotgun (WGS) entry which is preliminary data.</text>
</comment>
<dbReference type="AlphaFoldDB" id="A0AAW0M0C2"/>
<organism evidence="1">
    <name type="scientific">Quercus suber</name>
    <name type="common">Cork oak</name>
    <dbReference type="NCBI Taxonomy" id="58331"/>
    <lineage>
        <taxon>Eukaryota</taxon>
        <taxon>Viridiplantae</taxon>
        <taxon>Streptophyta</taxon>
        <taxon>Embryophyta</taxon>
        <taxon>Tracheophyta</taxon>
        <taxon>Spermatophyta</taxon>
        <taxon>Magnoliopsida</taxon>
        <taxon>eudicotyledons</taxon>
        <taxon>Gunneridae</taxon>
        <taxon>Pentapetalae</taxon>
        <taxon>rosids</taxon>
        <taxon>fabids</taxon>
        <taxon>Fagales</taxon>
        <taxon>Fagaceae</taxon>
        <taxon>Quercus</taxon>
    </lineage>
</organism>
<dbReference type="EMBL" id="PKMF04000034">
    <property type="protein sequence ID" value="KAK7856661.1"/>
    <property type="molecule type" value="Genomic_DNA"/>
</dbReference>
<proteinExistence type="predicted"/>
<protein>
    <submittedName>
        <fullName evidence="1">Dna mismatch repair protein msh4</fullName>
    </submittedName>
</protein>